<proteinExistence type="predicted"/>
<dbReference type="KEGG" id="nia:A8C56_18715"/>
<reference evidence="2 3" key="1">
    <citation type="submission" date="2016-05" db="EMBL/GenBank/DDBJ databases">
        <title>Niabella ginsenosidivorans BS26 whole genome sequencing.</title>
        <authorList>
            <person name="Im W.T."/>
            <person name="Siddiqi M.Z."/>
        </authorList>
    </citation>
    <scope>NUCLEOTIDE SEQUENCE [LARGE SCALE GENOMIC DNA]</scope>
    <source>
        <strain evidence="2 3">BS26</strain>
    </source>
</reference>
<dbReference type="Gene3D" id="2.60.120.1390">
    <property type="match status" value="3"/>
</dbReference>
<dbReference type="AlphaFoldDB" id="A0A1A9I4X8"/>
<feature type="signal peptide" evidence="1">
    <location>
        <begin position="1"/>
        <end position="29"/>
    </location>
</feature>
<name>A0A1A9I4X8_9BACT</name>
<gene>
    <name evidence="2" type="ORF">A8C56_18715</name>
</gene>
<dbReference type="InterPro" id="IPR021345">
    <property type="entry name" value="DUF2961"/>
</dbReference>
<protein>
    <recommendedName>
        <fullName evidence="4">DUF2961 domain-containing protein</fullName>
    </recommendedName>
</protein>
<dbReference type="STRING" id="1176587.A8C56_18715"/>
<organism evidence="2 3">
    <name type="scientific">Niabella ginsenosidivorans</name>
    <dbReference type="NCBI Taxonomy" id="1176587"/>
    <lineage>
        <taxon>Bacteria</taxon>
        <taxon>Pseudomonadati</taxon>
        <taxon>Bacteroidota</taxon>
        <taxon>Chitinophagia</taxon>
        <taxon>Chitinophagales</taxon>
        <taxon>Chitinophagaceae</taxon>
        <taxon>Niabella</taxon>
    </lineage>
</organism>
<keyword evidence="3" id="KW-1185">Reference proteome</keyword>
<sequence length="707" mass="80137">MIYKLFNQAAKRIGVLIPALFVASAPLLAQERGTGILTGFEQMYKIERLPLLYPNGTKKNRLISYDATGGNGFGLLMNTFKKYVDENGDVVIFDAYGPGCLYRQQMNIWGSKGVGTLSNSIRIKYYFDEEQEPRINASVNDFFNGDDAPVDTPFAFKSAKQFAILYYPFTFQKRLKVALSDTALKRLVKENIDQSCNWYQYDYLTYPAGTPAVTWSASRPDVYKSRVREQWLHQGNNPQPSAGDQVSEGKVQIAPGSSAVIFDKKGKASIAAIHLKLEPFTEETFYHTCIRMSWDNLAQPAVDVPVSYFFGGGGWKDQFSSKALRSLLFGFDAQAHSFYCYFPMPYFEKAKIEIVNKSAAPIDELAYAISVKPASVMNYPENKTGYFMAKLTTDSCSGGAKVVGAPKVYSKPFETAFKETGHGHVVALEMFSGNYWEDGDEFTYIDGSNTPQIHGDGTEDDFNQGWAGGKYQKPLWGALENGVKGAYRIHLNEPYIFYDSIEMRFENTFSKYKENSPRARMGTLDTLIETEFMVWYYKANTSFAMHQTDSIDIGNTVSEKQHRFSITGQTRRETLTDCFDSYESADNYSENKDDGRAFNKAIAFNAAINPRNQGVRLRNKINRKGNGIQLANVYVDGVKIPQPWYILTYSDQTAKGSRSFDGWFESEYEIPERYTKNKKNIRVRIEYVRAANQELNSYFMKVFSYGL</sequence>
<feature type="chain" id="PRO_5008389876" description="DUF2961 domain-containing protein" evidence="1">
    <location>
        <begin position="30"/>
        <end position="707"/>
    </location>
</feature>
<evidence type="ECO:0000313" key="2">
    <source>
        <dbReference type="EMBL" id="ANH82737.1"/>
    </source>
</evidence>
<dbReference type="OrthoDB" id="2518538at2"/>
<accession>A0A1A9I4X8</accession>
<dbReference type="Proteomes" id="UP000077667">
    <property type="component" value="Chromosome"/>
</dbReference>
<evidence type="ECO:0000313" key="3">
    <source>
        <dbReference type="Proteomes" id="UP000077667"/>
    </source>
</evidence>
<keyword evidence="1" id="KW-0732">Signal</keyword>
<evidence type="ECO:0000256" key="1">
    <source>
        <dbReference type="SAM" id="SignalP"/>
    </source>
</evidence>
<dbReference type="Pfam" id="PF11175">
    <property type="entry name" value="DUF2961"/>
    <property type="match status" value="1"/>
</dbReference>
<evidence type="ECO:0008006" key="4">
    <source>
        <dbReference type="Google" id="ProtNLM"/>
    </source>
</evidence>
<dbReference type="EMBL" id="CP015772">
    <property type="protein sequence ID" value="ANH82737.1"/>
    <property type="molecule type" value="Genomic_DNA"/>
</dbReference>